<dbReference type="GO" id="GO:0006798">
    <property type="term" value="P:polyphosphate catabolic process"/>
    <property type="evidence" value="ECO:0007669"/>
    <property type="project" value="TreeGrafter"/>
</dbReference>
<evidence type="ECO:0000259" key="1">
    <source>
        <dbReference type="Pfam" id="PF00149"/>
    </source>
</evidence>
<gene>
    <name evidence="2" type="ORF">WHR41_07812</name>
</gene>
<name>A0AB34KEY6_9PEZI</name>
<accession>A0AB34KEY6</accession>
<sequence>MSGSSQISSSVNRGILTSLPDQIHLIRNPTHHVHLFPAYTPTAQAEQGRLIIIGDVHGMLNELQSLLRKTQYSSANGDRIIFTGDLVNKGPDSAGVVQTAMDLNASSVRGNHEDKVLRVWAEAQEARIHAEAQGKDGRKALKKFEAGLSKKKRAALDVARSLSSEQQHWIASLPVTIDLGHLPGMGHCIVVHGGLVPGVSLENQEPWAMYNIRALIDINHLGAKSEKDAYKATITERLTDMRPGIEPTKTQLSNAKQELLASYKEAGFIPTGEFHDGTWWVETWNEREKAKPKESRLTVIYGHDSKRSIQQKDFSIGLDSRCVEGGMLTALVLQLKEGSDVRSSELGRSLVGVSCHDE</sequence>
<protein>
    <recommendedName>
        <fullName evidence="1">Calcineurin-like phosphoesterase domain-containing protein</fullName>
    </recommendedName>
</protein>
<dbReference type="Gene3D" id="3.60.21.10">
    <property type="match status" value="1"/>
</dbReference>
<dbReference type="RefSeq" id="XP_069226694.1">
    <property type="nucleotide sequence ID" value="XM_069376416.1"/>
</dbReference>
<dbReference type="GeneID" id="96009254"/>
<dbReference type="SUPFAM" id="SSF56300">
    <property type="entry name" value="Metallo-dependent phosphatases"/>
    <property type="match status" value="1"/>
</dbReference>
<comment type="caution">
    <text evidence="2">The sequence shown here is derived from an EMBL/GenBank/DDBJ whole genome shotgun (WGS) entry which is preliminary data.</text>
</comment>
<keyword evidence="3" id="KW-1185">Reference proteome</keyword>
<dbReference type="CDD" id="cd00144">
    <property type="entry name" value="MPP_PPP_family"/>
    <property type="match status" value="1"/>
</dbReference>
<dbReference type="GO" id="GO:0000298">
    <property type="term" value="F:endopolyphosphatase activity"/>
    <property type="evidence" value="ECO:0007669"/>
    <property type="project" value="TreeGrafter"/>
</dbReference>
<reference evidence="2 3" key="1">
    <citation type="journal article" date="2020" name="Microbiol. Resour. Announc.">
        <title>Draft Genome Sequence of a Cladosporium Species Isolated from the Mesophotic Ascidian Didemnum maculosum.</title>
        <authorList>
            <person name="Gioti A."/>
            <person name="Siaperas R."/>
            <person name="Nikolaivits E."/>
            <person name="Le Goff G."/>
            <person name="Ouazzani J."/>
            <person name="Kotoulas G."/>
            <person name="Topakas E."/>
        </authorList>
    </citation>
    <scope>NUCLEOTIDE SEQUENCE [LARGE SCALE GENOMIC DNA]</scope>
    <source>
        <strain evidence="2 3">TM138-S3</strain>
    </source>
</reference>
<evidence type="ECO:0000313" key="2">
    <source>
        <dbReference type="EMBL" id="KAL1583587.1"/>
    </source>
</evidence>
<dbReference type="GO" id="GO:0005737">
    <property type="term" value="C:cytoplasm"/>
    <property type="evidence" value="ECO:0007669"/>
    <property type="project" value="TreeGrafter"/>
</dbReference>
<dbReference type="EMBL" id="JAAQHG020000033">
    <property type="protein sequence ID" value="KAL1583587.1"/>
    <property type="molecule type" value="Genomic_DNA"/>
</dbReference>
<evidence type="ECO:0000313" key="3">
    <source>
        <dbReference type="Proteomes" id="UP000803884"/>
    </source>
</evidence>
<organism evidence="2 3">
    <name type="scientific">Cladosporium halotolerans</name>
    <dbReference type="NCBI Taxonomy" id="1052096"/>
    <lineage>
        <taxon>Eukaryota</taxon>
        <taxon>Fungi</taxon>
        <taxon>Dikarya</taxon>
        <taxon>Ascomycota</taxon>
        <taxon>Pezizomycotina</taxon>
        <taxon>Dothideomycetes</taxon>
        <taxon>Dothideomycetidae</taxon>
        <taxon>Cladosporiales</taxon>
        <taxon>Cladosporiaceae</taxon>
        <taxon>Cladosporium</taxon>
    </lineage>
</organism>
<dbReference type="Pfam" id="PF00149">
    <property type="entry name" value="Metallophos"/>
    <property type="match status" value="1"/>
</dbReference>
<dbReference type="PANTHER" id="PTHR42850:SF4">
    <property type="entry name" value="ZINC-DEPENDENT ENDOPOLYPHOSPHATASE"/>
    <property type="match status" value="1"/>
</dbReference>
<dbReference type="InterPro" id="IPR050126">
    <property type="entry name" value="Ap4A_hydrolase"/>
</dbReference>
<dbReference type="Proteomes" id="UP000803884">
    <property type="component" value="Unassembled WGS sequence"/>
</dbReference>
<proteinExistence type="predicted"/>
<dbReference type="AlphaFoldDB" id="A0AB34KEY6"/>
<dbReference type="GO" id="GO:0016791">
    <property type="term" value="F:phosphatase activity"/>
    <property type="evidence" value="ECO:0007669"/>
    <property type="project" value="TreeGrafter"/>
</dbReference>
<dbReference type="PANTHER" id="PTHR42850">
    <property type="entry name" value="METALLOPHOSPHOESTERASE"/>
    <property type="match status" value="1"/>
</dbReference>
<feature type="domain" description="Calcineurin-like phosphoesterase" evidence="1">
    <location>
        <begin position="49"/>
        <end position="200"/>
    </location>
</feature>
<dbReference type="InterPro" id="IPR029052">
    <property type="entry name" value="Metallo-depent_PP-like"/>
</dbReference>
<dbReference type="InterPro" id="IPR004843">
    <property type="entry name" value="Calcineurin-like_PHP"/>
</dbReference>